<proteinExistence type="predicted"/>
<dbReference type="STRING" id="1858805.M5GC12"/>
<evidence type="ECO:0000313" key="2">
    <source>
        <dbReference type="EMBL" id="EJU03622.1"/>
    </source>
</evidence>
<evidence type="ECO:0000313" key="3">
    <source>
        <dbReference type="Proteomes" id="UP000030653"/>
    </source>
</evidence>
<organism evidence="2 3">
    <name type="scientific">Dacryopinax primogenitus (strain DJM 731)</name>
    <name type="common">Brown rot fungus</name>
    <dbReference type="NCBI Taxonomy" id="1858805"/>
    <lineage>
        <taxon>Eukaryota</taxon>
        <taxon>Fungi</taxon>
        <taxon>Dikarya</taxon>
        <taxon>Basidiomycota</taxon>
        <taxon>Agaricomycotina</taxon>
        <taxon>Dacrymycetes</taxon>
        <taxon>Dacrymycetales</taxon>
        <taxon>Dacrymycetaceae</taxon>
        <taxon>Dacryopinax</taxon>
    </lineage>
</organism>
<dbReference type="AlphaFoldDB" id="M5GC12"/>
<dbReference type="GeneID" id="63687320"/>
<dbReference type="RefSeq" id="XP_040630516.1">
    <property type="nucleotide sequence ID" value="XM_040772258.1"/>
</dbReference>
<dbReference type="EMBL" id="JH795859">
    <property type="protein sequence ID" value="EJU03622.1"/>
    <property type="molecule type" value="Genomic_DNA"/>
</dbReference>
<evidence type="ECO:0000256" key="1">
    <source>
        <dbReference type="SAM" id="MobiDB-lite"/>
    </source>
</evidence>
<protein>
    <submittedName>
        <fullName evidence="2">Uncharacterized protein</fullName>
    </submittedName>
</protein>
<dbReference type="HOGENOM" id="CLU_1532500_0_0_1"/>
<keyword evidence="3" id="KW-1185">Reference proteome</keyword>
<reference evidence="2 3" key="1">
    <citation type="journal article" date="2012" name="Science">
        <title>The Paleozoic origin of enzymatic lignin decomposition reconstructed from 31 fungal genomes.</title>
        <authorList>
            <person name="Floudas D."/>
            <person name="Binder M."/>
            <person name="Riley R."/>
            <person name="Barry K."/>
            <person name="Blanchette R.A."/>
            <person name="Henrissat B."/>
            <person name="Martinez A.T."/>
            <person name="Otillar R."/>
            <person name="Spatafora J.W."/>
            <person name="Yadav J.S."/>
            <person name="Aerts A."/>
            <person name="Benoit I."/>
            <person name="Boyd A."/>
            <person name="Carlson A."/>
            <person name="Copeland A."/>
            <person name="Coutinho P.M."/>
            <person name="de Vries R.P."/>
            <person name="Ferreira P."/>
            <person name="Findley K."/>
            <person name="Foster B."/>
            <person name="Gaskell J."/>
            <person name="Glotzer D."/>
            <person name="Gorecki P."/>
            <person name="Heitman J."/>
            <person name="Hesse C."/>
            <person name="Hori C."/>
            <person name="Igarashi K."/>
            <person name="Jurgens J.A."/>
            <person name="Kallen N."/>
            <person name="Kersten P."/>
            <person name="Kohler A."/>
            <person name="Kuees U."/>
            <person name="Kumar T.K.A."/>
            <person name="Kuo A."/>
            <person name="LaButti K."/>
            <person name="Larrondo L.F."/>
            <person name="Lindquist E."/>
            <person name="Ling A."/>
            <person name="Lombard V."/>
            <person name="Lucas S."/>
            <person name="Lundell T."/>
            <person name="Martin R."/>
            <person name="McLaughlin D.J."/>
            <person name="Morgenstern I."/>
            <person name="Morin E."/>
            <person name="Murat C."/>
            <person name="Nagy L.G."/>
            <person name="Nolan M."/>
            <person name="Ohm R.A."/>
            <person name="Patyshakuliyeva A."/>
            <person name="Rokas A."/>
            <person name="Ruiz-Duenas F.J."/>
            <person name="Sabat G."/>
            <person name="Salamov A."/>
            <person name="Samejima M."/>
            <person name="Schmutz J."/>
            <person name="Slot J.C."/>
            <person name="St John F."/>
            <person name="Stenlid J."/>
            <person name="Sun H."/>
            <person name="Sun S."/>
            <person name="Syed K."/>
            <person name="Tsang A."/>
            <person name="Wiebenga A."/>
            <person name="Young D."/>
            <person name="Pisabarro A."/>
            <person name="Eastwood D.C."/>
            <person name="Martin F."/>
            <person name="Cullen D."/>
            <person name="Grigoriev I.V."/>
            <person name="Hibbett D.S."/>
        </authorList>
    </citation>
    <scope>NUCLEOTIDE SEQUENCE [LARGE SCALE GENOMIC DNA]</scope>
    <source>
        <strain evidence="2 3">DJM-731 SS1</strain>
    </source>
</reference>
<dbReference type="Proteomes" id="UP000030653">
    <property type="component" value="Unassembled WGS sequence"/>
</dbReference>
<feature type="region of interest" description="Disordered" evidence="1">
    <location>
        <begin position="1"/>
        <end position="141"/>
    </location>
</feature>
<name>M5GC12_DACPD</name>
<gene>
    <name evidence="2" type="ORF">DACRYDRAFT_21149</name>
</gene>
<accession>M5GC12</accession>
<sequence>MPAEATPAPKKKSHKAPLIFYSERTTRSSSRMNNSPDAATGADKKRKRDEEEQELDAVGEETAPSSKKQKKGDASPAEPGPPQVEAPSPSLAVDNSVDEADSGKRRKRVEEADLALLETAPADERPVAPLSSRQKKTSPAVLDEIAASHSTATSELAPVAAAAGLPGTEVSKLTA</sequence>